<reference evidence="1 2" key="1">
    <citation type="submission" date="2019-11" db="EMBL/GenBank/DDBJ databases">
        <authorList>
            <person name="Yuan L."/>
        </authorList>
    </citation>
    <scope>NUCLEOTIDE SEQUENCE [LARGE SCALE GENOMIC DNA]</scope>
    <source>
        <strain evidence="1 2">TRM43335</strain>
    </source>
</reference>
<sequence length="163" mass="18117">MASLLLTVAACGEAQEKREYAIPSSLCDVDVKPATLSPFLPPGKDITLTEEGTDDFRKTCSVSVNGNVIFEVKREWWEEGWSTRRFATVHAYVKPDHQTPDENYVYSDRSGLGVVRCSPEEDDQDLFIVAKADENTADAEAMRKFLAEYHASLAGHAPCDEVE</sequence>
<dbReference type="AlphaFoldDB" id="A0A6G2B8N1"/>
<accession>A0A6G2B8N1</accession>
<comment type="caution">
    <text evidence="1">The sequence shown here is derived from an EMBL/GenBank/DDBJ whole genome shotgun (WGS) entry which is preliminary data.</text>
</comment>
<dbReference type="OrthoDB" id="4327011at2"/>
<protein>
    <submittedName>
        <fullName evidence="1">Uncharacterized protein</fullName>
    </submittedName>
</protein>
<keyword evidence="2" id="KW-1185">Reference proteome</keyword>
<dbReference type="Proteomes" id="UP000473014">
    <property type="component" value="Unassembled WGS sequence"/>
</dbReference>
<name>A0A6G2B8N1_9ACTN</name>
<gene>
    <name evidence="1" type="ORF">F0L17_05450</name>
</gene>
<dbReference type="RefSeq" id="WP_155070186.1">
    <property type="nucleotide sequence ID" value="NZ_WIXO01000001.1"/>
</dbReference>
<organism evidence="1 2">
    <name type="scientific">Streptomyces taklimakanensis</name>
    <dbReference type="NCBI Taxonomy" id="2569853"/>
    <lineage>
        <taxon>Bacteria</taxon>
        <taxon>Bacillati</taxon>
        <taxon>Actinomycetota</taxon>
        <taxon>Actinomycetes</taxon>
        <taxon>Kitasatosporales</taxon>
        <taxon>Streptomycetaceae</taxon>
        <taxon>Streptomyces</taxon>
    </lineage>
</organism>
<dbReference type="EMBL" id="WIXO01000001">
    <property type="protein sequence ID" value="MTE18584.1"/>
    <property type="molecule type" value="Genomic_DNA"/>
</dbReference>
<evidence type="ECO:0000313" key="1">
    <source>
        <dbReference type="EMBL" id="MTE18584.1"/>
    </source>
</evidence>
<evidence type="ECO:0000313" key="2">
    <source>
        <dbReference type="Proteomes" id="UP000473014"/>
    </source>
</evidence>
<proteinExistence type="predicted"/>